<evidence type="ECO:0000259" key="2">
    <source>
        <dbReference type="Pfam" id="PF07833"/>
    </source>
</evidence>
<gene>
    <name evidence="3" type="ORF">R6U77_08325</name>
</gene>
<dbReference type="EMBL" id="CP137624">
    <property type="protein sequence ID" value="WPK13651.1"/>
    <property type="molecule type" value="Genomic_DNA"/>
</dbReference>
<dbReference type="InterPro" id="IPR036582">
    <property type="entry name" value="Mao_N_sf"/>
</dbReference>
<reference evidence="3 4" key="1">
    <citation type="submission" date="2023-09" db="EMBL/GenBank/DDBJ databases">
        <authorList>
            <person name="Page C.A."/>
            <person name="Perez-Diaz I.M."/>
        </authorList>
    </citation>
    <scope>NUCLEOTIDE SEQUENCE [LARGE SCALE GENOMIC DNA]</scope>
    <source>
        <strain evidence="3 4">Ll15</strain>
    </source>
</reference>
<evidence type="ECO:0000256" key="1">
    <source>
        <dbReference type="SAM" id="SignalP"/>
    </source>
</evidence>
<keyword evidence="4" id="KW-1185">Reference proteome</keyword>
<dbReference type="Gene3D" id="3.30.457.10">
    <property type="entry name" value="Copper amine oxidase-like, N-terminal domain"/>
    <property type="match status" value="1"/>
</dbReference>
<dbReference type="Pfam" id="PF07833">
    <property type="entry name" value="Cu_amine_oxidN1"/>
    <property type="match status" value="1"/>
</dbReference>
<feature type="chain" id="PRO_5045545194" evidence="1">
    <location>
        <begin position="28"/>
        <end position="323"/>
    </location>
</feature>
<dbReference type="Proteomes" id="UP001322664">
    <property type="component" value="Chromosome"/>
</dbReference>
<sequence length="323" mass="36197">MSKIYKSFIGCMLIVMLVMMIGDKAMAANSAPAGVIVNGKSVVFTSKTGYPYADKKGINMVPFNPIMKATGAAIGFDKANNTAIVVTEHDRIEVPVGESYFYNNNTEIALGAVAVKKDGKVYVPFKALKAILESADFTVEWDKKTKTINAYTFKFNKNEYVPYSTSSAKTLVTEVLKGNVVYIKGKYYATPKYVKMLTNTEVIYLSDDLNKAIYPEYNRYSFSSSSDFEYIPKDWVSITNLVENGISFAAYGANRYGPERKEFYSVGRTGVVIIYKMPSLPDDFMTNPVPGVYEGITIKVERGKIYFKQEDLIKYNILKEPIF</sequence>
<protein>
    <submittedName>
        <fullName evidence="3">Stalk domain-containing protein</fullName>
    </submittedName>
</protein>
<feature type="domain" description="Copper amine oxidase-like N-terminal" evidence="2">
    <location>
        <begin position="37"/>
        <end position="148"/>
    </location>
</feature>
<evidence type="ECO:0000313" key="4">
    <source>
        <dbReference type="Proteomes" id="UP001322664"/>
    </source>
</evidence>
<dbReference type="SUPFAM" id="SSF55383">
    <property type="entry name" value="Copper amine oxidase, domain N"/>
    <property type="match status" value="1"/>
</dbReference>
<accession>A0ABZ0S2A1</accession>
<dbReference type="RefSeq" id="WP_319838122.1">
    <property type="nucleotide sequence ID" value="NZ_CP137624.1"/>
</dbReference>
<evidence type="ECO:0000313" key="3">
    <source>
        <dbReference type="EMBL" id="WPK13651.1"/>
    </source>
</evidence>
<keyword evidence="1" id="KW-0732">Signal</keyword>
<feature type="signal peptide" evidence="1">
    <location>
        <begin position="1"/>
        <end position="27"/>
    </location>
</feature>
<dbReference type="InterPro" id="IPR012854">
    <property type="entry name" value="Cu_amine_oxidase-like_N"/>
</dbReference>
<organism evidence="3 4">
    <name type="scientific">Lysinibacillus louembei</name>
    <dbReference type="NCBI Taxonomy" id="1470088"/>
    <lineage>
        <taxon>Bacteria</taxon>
        <taxon>Bacillati</taxon>
        <taxon>Bacillota</taxon>
        <taxon>Bacilli</taxon>
        <taxon>Bacillales</taxon>
        <taxon>Bacillaceae</taxon>
        <taxon>Lysinibacillus</taxon>
    </lineage>
</organism>
<name>A0ABZ0S2A1_9BACI</name>
<proteinExistence type="predicted"/>